<keyword evidence="7 9" id="KW-0472">Membrane</keyword>
<evidence type="ECO:0000256" key="10">
    <source>
        <dbReference type="SAM" id="Phobius"/>
    </source>
</evidence>
<dbReference type="InterPro" id="IPR046342">
    <property type="entry name" value="CBS_dom_sf"/>
</dbReference>
<evidence type="ECO:0000256" key="7">
    <source>
        <dbReference type="ARBA" id="ARBA00023136"/>
    </source>
</evidence>
<organism evidence="14 15">
    <name type="scientific">Lacicoccus alkaliphilus DSM 16010</name>
    <dbReference type="NCBI Taxonomy" id="1123231"/>
    <lineage>
        <taxon>Bacteria</taxon>
        <taxon>Bacillati</taxon>
        <taxon>Bacillota</taxon>
        <taxon>Bacilli</taxon>
        <taxon>Bacillales</taxon>
        <taxon>Salinicoccaceae</taxon>
        <taxon>Lacicoccus</taxon>
    </lineage>
</organism>
<keyword evidence="5 9" id="KW-1133">Transmembrane helix</keyword>
<dbReference type="Pfam" id="PF03471">
    <property type="entry name" value="CorC_HlyC"/>
    <property type="match status" value="1"/>
</dbReference>
<reference evidence="14 15" key="1">
    <citation type="submission" date="2016-11" db="EMBL/GenBank/DDBJ databases">
        <authorList>
            <person name="Jaros S."/>
            <person name="Januszkiewicz K."/>
            <person name="Wedrychowicz H."/>
        </authorList>
    </citation>
    <scope>NUCLEOTIDE SEQUENCE [LARGE SCALE GENOMIC DNA]</scope>
    <source>
        <strain evidence="14 15">DSM 16010</strain>
    </source>
</reference>
<dbReference type="InterPro" id="IPR002550">
    <property type="entry name" value="CNNM"/>
</dbReference>
<evidence type="ECO:0000256" key="3">
    <source>
        <dbReference type="ARBA" id="ARBA00022692"/>
    </source>
</evidence>
<dbReference type="PANTHER" id="PTHR22777:SF17">
    <property type="entry name" value="UPF0053 PROTEIN SLL0260"/>
    <property type="match status" value="1"/>
</dbReference>
<dbReference type="GO" id="GO:0050660">
    <property type="term" value="F:flavin adenine dinucleotide binding"/>
    <property type="evidence" value="ECO:0007669"/>
    <property type="project" value="InterPro"/>
</dbReference>
<dbReference type="InterPro" id="IPR044751">
    <property type="entry name" value="Ion_transp-like_CBS"/>
</dbReference>
<dbReference type="PROSITE" id="PS51846">
    <property type="entry name" value="CNNM"/>
    <property type="match status" value="1"/>
</dbReference>
<keyword evidence="15" id="KW-1185">Reference proteome</keyword>
<dbReference type="Pfam" id="PF01595">
    <property type="entry name" value="CNNM"/>
    <property type="match status" value="1"/>
</dbReference>
<dbReference type="PROSITE" id="PS51371">
    <property type="entry name" value="CBS"/>
    <property type="match status" value="1"/>
</dbReference>
<feature type="domain" description="CBS" evidence="12">
    <location>
        <begin position="263"/>
        <end position="321"/>
    </location>
</feature>
<name>A0A1M7IJ12_9BACL</name>
<dbReference type="PANTHER" id="PTHR22777">
    <property type="entry name" value="HEMOLYSIN-RELATED"/>
    <property type="match status" value="1"/>
</dbReference>
<dbReference type="SMART" id="SM01091">
    <property type="entry name" value="CorC_HlyC"/>
    <property type="match status" value="1"/>
</dbReference>
<dbReference type="Proteomes" id="UP000184206">
    <property type="component" value="Unassembled WGS sequence"/>
</dbReference>
<feature type="transmembrane region" description="Helical" evidence="10">
    <location>
        <begin position="80"/>
        <end position="102"/>
    </location>
</feature>
<comment type="subcellular location">
    <subcellularLocation>
        <location evidence="1">Membrane</location>
        <topology evidence="1">Multi-pass membrane protein</topology>
    </subcellularLocation>
</comment>
<feature type="domain" description="CNNM transmembrane" evidence="13">
    <location>
        <begin position="1"/>
        <end position="179"/>
    </location>
</feature>
<dbReference type="InterPro" id="IPR036318">
    <property type="entry name" value="FAD-bd_PCMH-like_sf"/>
</dbReference>
<evidence type="ECO:0000256" key="4">
    <source>
        <dbReference type="ARBA" id="ARBA00022737"/>
    </source>
</evidence>
<keyword evidence="4" id="KW-0677">Repeat</keyword>
<dbReference type="InterPro" id="IPR000644">
    <property type="entry name" value="CBS_dom"/>
</dbReference>
<keyword evidence="3 9" id="KW-0812">Transmembrane</keyword>
<dbReference type="CDD" id="cd04590">
    <property type="entry name" value="CBS_pair_CorC_HlyC_assoc"/>
    <property type="match status" value="1"/>
</dbReference>
<evidence type="ECO:0000256" key="1">
    <source>
        <dbReference type="ARBA" id="ARBA00004141"/>
    </source>
</evidence>
<evidence type="ECO:0000313" key="15">
    <source>
        <dbReference type="Proteomes" id="UP000184206"/>
    </source>
</evidence>
<dbReference type="RefSeq" id="WP_072710536.1">
    <property type="nucleotide sequence ID" value="NZ_FRCF01000010.1"/>
</dbReference>
<dbReference type="Pfam" id="PF00571">
    <property type="entry name" value="CBS"/>
    <property type="match status" value="2"/>
</dbReference>
<keyword evidence="11" id="KW-0732">Signal</keyword>
<dbReference type="OrthoDB" id="9798188at2"/>
<evidence type="ECO:0000313" key="14">
    <source>
        <dbReference type="EMBL" id="SHM40764.1"/>
    </source>
</evidence>
<evidence type="ECO:0000256" key="11">
    <source>
        <dbReference type="SAM" id="SignalP"/>
    </source>
</evidence>
<dbReference type="Gene3D" id="3.30.465.10">
    <property type="match status" value="1"/>
</dbReference>
<evidence type="ECO:0000256" key="2">
    <source>
        <dbReference type="ARBA" id="ARBA00006337"/>
    </source>
</evidence>
<evidence type="ECO:0000259" key="13">
    <source>
        <dbReference type="PROSITE" id="PS51846"/>
    </source>
</evidence>
<comment type="similarity">
    <text evidence="2">Belongs to the UPF0053 family.</text>
</comment>
<evidence type="ECO:0000256" key="8">
    <source>
        <dbReference type="PROSITE-ProRule" id="PRU00703"/>
    </source>
</evidence>
<keyword evidence="6 8" id="KW-0129">CBS domain</keyword>
<evidence type="ECO:0000256" key="5">
    <source>
        <dbReference type="ARBA" id="ARBA00022989"/>
    </source>
</evidence>
<dbReference type="InterPro" id="IPR005170">
    <property type="entry name" value="Transptr-assoc_dom"/>
</dbReference>
<protein>
    <submittedName>
        <fullName evidence="14">Mg2+ and Co2+ transporter CorB, contains DUF21, CBS pair, and CorC-HlyC domains</fullName>
    </submittedName>
</protein>
<dbReference type="InterPro" id="IPR016169">
    <property type="entry name" value="FAD-bd_PCMH_sub2"/>
</dbReference>
<accession>A0A1M7IJ12</accession>
<dbReference type="AlphaFoldDB" id="A0A1M7IJ12"/>
<dbReference type="GO" id="GO:0005886">
    <property type="term" value="C:plasma membrane"/>
    <property type="evidence" value="ECO:0007669"/>
    <property type="project" value="TreeGrafter"/>
</dbReference>
<dbReference type="SUPFAM" id="SSF54631">
    <property type="entry name" value="CBS-domain pair"/>
    <property type="match status" value="1"/>
</dbReference>
<feature type="transmembrane region" description="Helical" evidence="10">
    <location>
        <begin position="114"/>
        <end position="139"/>
    </location>
</feature>
<evidence type="ECO:0000256" key="9">
    <source>
        <dbReference type="PROSITE-ProRule" id="PRU01193"/>
    </source>
</evidence>
<evidence type="ECO:0000256" key="6">
    <source>
        <dbReference type="ARBA" id="ARBA00023122"/>
    </source>
</evidence>
<feature type="signal peptide" evidence="11">
    <location>
        <begin position="1"/>
        <end position="21"/>
    </location>
</feature>
<dbReference type="EMBL" id="FRCF01000010">
    <property type="protein sequence ID" value="SHM40764.1"/>
    <property type="molecule type" value="Genomic_DNA"/>
</dbReference>
<sequence length="422" mass="47889">MIFLVILLLFTSLFFSGSETALTAVDKVKLQAKVQDGDGKAARLMGIVSRPSEFITTILIGNNISNIILPTLVTIMALEYGWSVAAASAVLTITIILFAEVVPKSIAAAFPEKVSYLVMPVIRFFIIILKPITVILNLITDNITKILSRGEQPSWTVSKDELVNLIDIANAEGVLKVRERNRIKGILDFRDLNVKDIMSTPRTEMDAIRVDTPYEEVVGTVVSLMHTRYPVYEENMDDIVGVFHTKYLLKWSLEPEKDLLDFSDTDPLTVKEFDAVEDVLRKMTKERRHLAIVLDEYGGTEGIVTHEDIIENMLGFDIEDETDVRSDALVEKMTKDEIICDGRITLHRLNTQFETEIPEEEDTLSGYLFKEFNDIPVQGDVYKNEALGLRFEVMIMENQTIRTIRILKEEPQEDEGKEEDHR</sequence>
<dbReference type="SUPFAM" id="SSF56176">
    <property type="entry name" value="FAD-binding/transporter-associated domain-like"/>
    <property type="match status" value="1"/>
</dbReference>
<feature type="chain" id="PRO_5038382032" evidence="11">
    <location>
        <begin position="22"/>
        <end position="422"/>
    </location>
</feature>
<dbReference type="Gene3D" id="3.10.580.10">
    <property type="entry name" value="CBS-domain"/>
    <property type="match status" value="1"/>
</dbReference>
<evidence type="ECO:0000259" key="12">
    <source>
        <dbReference type="PROSITE" id="PS51371"/>
    </source>
</evidence>
<gene>
    <name evidence="14" type="ORF">SAMN02745189_02112</name>
</gene>
<dbReference type="STRING" id="1123231.SAMN02745189_02112"/>
<proteinExistence type="inferred from homology"/>